<feature type="transmembrane region" description="Helical" evidence="1">
    <location>
        <begin position="29"/>
        <end position="53"/>
    </location>
</feature>
<proteinExistence type="predicted"/>
<dbReference type="EMBL" id="BAVS01000003">
    <property type="protein sequence ID" value="GAE92199.1"/>
    <property type="molecule type" value="Genomic_DNA"/>
</dbReference>
<keyword evidence="1" id="KW-0812">Transmembrane</keyword>
<dbReference type="AlphaFoldDB" id="W4VHG5"/>
<evidence type="ECO:0000313" key="3">
    <source>
        <dbReference type="Proteomes" id="UP000019102"/>
    </source>
</evidence>
<gene>
    <name evidence="2" type="ORF">JCM21714_1181</name>
</gene>
<organism evidence="2 3">
    <name type="scientific">Gracilibacillus boraciitolerans JCM 21714</name>
    <dbReference type="NCBI Taxonomy" id="1298598"/>
    <lineage>
        <taxon>Bacteria</taxon>
        <taxon>Bacillati</taxon>
        <taxon>Bacillota</taxon>
        <taxon>Bacilli</taxon>
        <taxon>Bacillales</taxon>
        <taxon>Bacillaceae</taxon>
        <taxon>Gracilibacillus</taxon>
    </lineage>
</organism>
<dbReference type="Pfam" id="PF09512">
    <property type="entry name" value="ThiW"/>
    <property type="match status" value="1"/>
</dbReference>
<keyword evidence="1" id="KW-0472">Membrane</keyword>
<sequence>MLGEIIGTGGIIGALLSVPYAKLLMGTSVGALAFLPGFLISSVAGAIIGLLILSRVKNTSIMRQPASQRS</sequence>
<protein>
    <submittedName>
        <fullName evidence="2">Transporter</fullName>
    </submittedName>
</protein>
<evidence type="ECO:0000256" key="1">
    <source>
        <dbReference type="SAM" id="Phobius"/>
    </source>
</evidence>
<keyword evidence="3" id="KW-1185">Reference proteome</keyword>
<keyword evidence="1" id="KW-1133">Transmembrane helix</keyword>
<dbReference type="InterPro" id="IPR012652">
    <property type="entry name" value="ThiW"/>
</dbReference>
<evidence type="ECO:0000313" key="2">
    <source>
        <dbReference type="EMBL" id="GAE92199.1"/>
    </source>
</evidence>
<name>W4VHG5_9BACI</name>
<dbReference type="Proteomes" id="UP000019102">
    <property type="component" value="Unassembled WGS sequence"/>
</dbReference>
<dbReference type="STRING" id="1298598.JCM21714_1181"/>
<comment type="caution">
    <text evidence="2">The sequence shown here is derived from an EMBL/GenBank/DDBJ whole genome shotgun (WGS) entry which is preliminary data.</text>
</comment>
<accession>W4VHG5</accession>
<dbReference type="eggNOG" id="COG4732">
    <property type="taxonomic scope" value="Bacteria"/>
</dbReference>
<reference evidence="2 3" key="1">
    <citation type="journal article" date="2014" name="Genome Announc.">
        <title>Draft Genome Sequence of the Boron-Tolerant and Moderately Halotolerant Bacterium Gracilibacillus boraciitolerans JCM 21714T.</title>
        <authorList>
            <person name="Ahmed I."/>
            <person name="Oshima K."/>
            <person name="Suda W."/>
            <person name="Kitamura K."/>
            <person name="Iida T."/>
            <person name="Ohmori Y."/>
            <person name="Fujiwara T."/>
            <person name="Hattori M."/>
            <person name="Ohkuma M."/>
        </authorList>
    </citation>
    <scope>NUCLEOTIDE SEQUENCE [LARGE SCALE GENOMIC DNA]</scope>
    <source>
        <strain evidence="2 3">JCM 21714</strain>
    </source>
</reference>